<dbReference type="VEuPathDB" id="FungiDB:MELLADRAFT_84656"/>
<reference evidence="3" key="1">
    <citation type="journal article" date="2011" name="Proc. Natl. Acad. Sci. U.S.A.">
        <title>Obligate biotrophy features unraveled by the genomic analysis of rust fungi.</title>
        <authorList>
            <person name="Duplessis S."/>
            <person name="Cuomo C.A."/>
            <person name="Lin Y.-C."/>
            <person name="Aerts A."/>
            <person name="Tisserant E."/>
            <person name="Veneault-Fourrey C."/>
            <person name="Joly D.L."/>
            <person name="Hacquard S."/>
            <person name="Amselem J."/>
            <person name="Cantarel B.L."/>
            <person name="Chiu R."/>
            <person name="Coutinho P.M."/>
            <person name="Feau N."/>
            <person name="Field M."/>
            <person name="Frey P."/>
            <person name="Gelhaye E."/>
            <person name="Goldberg J."/>
            <person name="Grabherr M.G."/>
            <person name="Kodira C.D."/>
            <person name="Kohler A."/>
            <person name="Kuees U."/>
            <person name="Lindquist E.A."/>
            <person name="Lucas S.M."/>
            <person name="Mago R."/>
            <person name="Mauceli E."/>
            <person name="Morin E."/>
            <person name="Murat C."/>
            <person name="Pangilinan J.L."/>
            <person name="Park R."/>
            <person name="Pearson M."/>
            <person name="Quesneville H."/>
            <person name="Rouhier N."/>
            <person name="Sakthikumar S."/>
            <person name="Salamov A.A."/>
            <person name="Schmutz J."/>
            <person name="Selles B."/>
            <person name="Shapiro H."/>
            <person name="Tanguay P."/>
            <person name="Tuskan G.A."/>
            <person name="Henrissat B."/>
            <person name="Van de Peer Y."/>
            <person name="Rouze P."/>
            <person name="Ellis J.G."/>
            <person name="Dodds P.N."/>
            <person name="Schein J.E."/>
            <person name="Zhong S."/>
            <person name="Hamelin R.C."/>
            <person name="Grigoriev I.V."/>
            <person name="Szabo L.J."/>
            <person name="Martin F."/>
        </authorList>
    </citation>
    <scope>NUCLEOTIDE SEQUENCE [LARGE SCALE GENOMIC DNA]</scope>
    <source>
        <strain evidence="3">98AG31 / pathotype 3-4-7</strain>
    </source>
</reference>
<feature type="region of interest" description="Disordered" evidence="1">
    <location>
        <begin position="78"/>
        <end position="104"/>
    </location>
</feature>
<dbReference type="OrthoDB" id="2503935at2759"/>
<feature type="compositionally biased region" description="Acidic residues" evidence="1">
    <location>
        <begin position="162"/>
        <end position="174"/>
    </location>
</feature>
<evidence type="ECO:0000313" key="3">
    <source>
        <dbReference type="Proteomes" id="UP000001072"/>
    </source>
</evidence>
<dbReference type="RefSeq" id="XP_007408066.1">
    <property type="nucleotide sequence ID" value="XM_007408004.1"/>
</dbReference>
<organism evidence="3">
    <name type="scientific">Melampsora larici-populina (strain 98AG31 / pathotype 3-4-7)</name>
    <name type="common">Poplar leaf rust fungus</name>
    <dbReference type="NCBI Taxonomy" id="747676"/>
    <lineage>
        <taxon>Eukaryota</taxon>
        <taxon>Fungi</taxon>
        <taxon>Dikarya</taxon>
        <taxon>Basidiomycota</taxon>
        <taxon>Pucciniomycotina</taxon>
        <taxon>Pucciniomycetes</taxon>
        <taxon>Pucciniales</taxon>
        <taxon>Melampsoraceae</taxon>
        <taxon>Melampsora</taxon>
    </lineage>
</organism>
<dbReference type="EMBL" id="GL883100">
    <property type="protein sequence ID" value="EGG08480.1"/>
    <property type="molecule type" value="Genomic_DNA"/>
</dbReference>
<dbReference type="KEGG" id="mlr:MELLADRAFT_84656"/>
<dbReference type="HOGENOM" id="CLU_116823_0_0_1"/>
<dbReference type="Proteomes" id="UP000001072">
    <property type="component" value="Unassembled WGS sequence"/>
</dbReference>
<evidence type="ECO:0000256" key="1">
    <source>
        <dbReference type="SAM" id="MobiDB-lite"/>
    </source>
</evidence>
<dbReference type="AlphaFoldDB" id="F4RGC8"/>
<evidence type="ECO:0000313" key="2">
    <source>
        <dbReference type="EMBL" id="EGG08480.1"/>
    </source>
</evidence>
<name>F4RGC8_MELLP</name>
<accession>F4RGC8</accession>
<keyword evidence="3" id="KW-1185">Reference proteome</keyword>
<proteinExistence type="predicted"/>
<sequence>MSAPGEPPLVAEFSDRPSYPLYTCTLCGRKPFASYIKHSESQTHKDKVANREMDKIVMNLPNPSLASGSGLGAVNAMNWTSGDGGDEDDPPDDGIGTHSDETNIWNQDDSALFETPANARIEVEEVVQERPDLIWDAIYNLGVRQDNEDEDDVAPQEPRFEEQEDEIVYNDDDGDLNKDESESDEWYPFKKKEVL</sequence>
<dbReference type="GeneID" id="18933558"/>
<feature type="region of interest" description="Disordered" evidence="1">
    <location>
        <begin position="144"/>
        <end position="195"/>
    </location>
</feature>
<gene>
    <name evidence="2" type="ORF">MELLADRAFT_84656</name>
</gene>
<dbReference type="InParanoid" id="F4RGC8"/>
<protein>
    <submittedName>
        <fullName evidence="2">Uncharacterized protein</fullName>
    </submittedName>
</protein>